<name>A0ABS7Q8R7_9ACTN</name>
<proteinExistence type="predicted"/>
<gene>
    <name evidence="1" type="ORF">K7862_18095</name>
</gene>
<reference evidence="1 2" key="1">
    <citation type="submission" date="2021-08" db="EMBL/GenBank/DDBJ databases">
        <title>WGS of actinomycetes from Thailand.</title>
        <authorList>
            <person name="Thawai C."/>
        </authorList>
    </citation>
    <scope>NUCLEOTIDE SEQUENCE [LARGE SCALE GENOMIC DNA]</scope>
    <source>
        <strain evidence="1 2">PLK6-54</strain>
    </source>
</reference>
<protein>
    <submittedName>
        <fullName evidence="1">Uncharacterized protein</fullName>
    </submittedName>
</protein>
<dbReference type="RefSeq" id="WP_222963672.1">
    <property type="nucleotide sequence ID" value="NZ_JAINZZ010000021.1"/>
</dbReference>
<sequence length="153" mass="16554">MQEIEFRSGHLCVDTDPALCVPCQERLDRQLALLPRVYGELEVALVPAPDSGDRVTGIDRPGIPLNGPAVEARAAIRGTLASWADLIVEGRTVRLPLRTVPALAAFLRRHLGWLAVHPAADEAATEIDTLLQRTLPIARPLPEPLPAGRRDAA</sequence>
<dbReference type="EMBL" id="JAINZZ010000021">
    <property type="protein sequence ID" value="MBY8879535.1"/>
    <property type="molecule type" value="Genomic_DNA"/>
</dbReference>
<evidence type="ECO:0000313" key="2">
    <source>
        <dbReference type="Proteomes" id="UP000778578"/>
    </source>
</evidence>
<accession>A0ABS7Q8R7</accession>
<keyword evidence="2" id="KW-1185">Reference proteome</keyword>
<organism evidence="1 2">
    <name type="scientific">Actinacidiphila acidipaludis</name>
    <dbReference type="NCBI Taxonomy" id="2873382"/>
    <lineage>
        <taxon>Bacteria</taxon>
        <taxon>Bacillati</taxon>
        <taxon>Actinomycetota</taxon>
        <taxon>Actinomycetes</taxon>
        <taxon>Kitasatosporales</taxon>
        <taxon>Streptomycetaceae</taxon>
        <taxon>Actinacidiphila</taxon>
    </lineage>
</organism>
<evidence type="ECO:0000313" key="1">
    <source>
        <dbReference type="EMBL" id="MBY8879535.1"/>
    </source>
</evidence>
<comment type="caution">
    <text evidence="1">The sequence shown here is derived from an EMBL/GenBank/DDBJ whole genome shotgun (WGS) entry which is preliminary data.</text>
</comment>
<dbReference type="Proteomes" id="UP000778578">
    <property type="component" value="Unassembled WGS sequence"/>
</dbReference>